<dbReference type="STRING" id="490188.SAMN04488068_0419"/>
<dbReference type="Pfam" id="PF09855">
    <property type="entry name" value="Zn_ribbon_13"/>
    <property type="match status" value="1"/>
</dbReference>
<name>A0A1M5K8V3_9GAMM</name>
<sequence>MKPTIEQIPTLSYEELVEQLRLSRINGADYRDISRALNAEMRLRTPSSQYRCFKCGHTACELIQVRTSGGFLSAAFNLQNQRFTAAVCVRCKFTEFYHGKPSGFQQVADFLIGG</sequence>
<reference evidence="1 2" key="1">
    <citation type="submission" date="2016-11" db="EMBL/GenBank/DDBJ databases">
        <authorList>
            <person name="Jaros S."/>
            <person name="Januszkiewicz K."/>
            <person name="Wedrychowicz H."/>
        </authorList>
    </citation>
    <scope>NUCLEOTIDE SEQUENCE [LARGE SCALE GENOMIC DNA]</scope>
    <source>
        <strain evidence="1 2">CGMCC 1.7049</strain>
    </source>
</reference>
<evidence type="ECO:0000313" key="2">
    <source>
        <dbReference type="Proteomes" id="UP000199758"/>
    </source>
</evidence>
<dbReference type="Proteomes" id="UP000199758">
    <property type="component" value="Unassembled WGS sequence"/>
</dbReference>
<dbReference type="EMBL" id="FQWZ01000001">
    <property type="protein sequence ID" value="SHG49141.1"/>
    <property type="molecule type" value="Genomic_DNA"/>
</dbReference>
<keyword evidence="2" id="KW-1185">Reference proteome</keyword>
<accession>A0A1M5K8V3</accession>
<dbReference type="RefSeq" id="WP_217650205.1">
    <property type="nucleotide sequence ID" value="NZ_FQWZ01000001.1"/>
</dbReference>
<proteinExistence type="predicted"/>
<dbReference type="InterPro" id="IPR018652">
    <property type="entry name" value="DUF2082_NA-bd_Znr"/>
</dbReference>
<evidence type="ECO:0000313" key="1">
    <source>
        <dbReference type="EMBL" id="SHG49141.1"/>
    </source>
</evidence>
<gene>
    <name evidence="1" type="ORF">SAMN04488068_0419</name>
</gene>
<protein>
    <submittedName>
        <fullName evidence="1">Predicted nucleic-acid-binding protein, contains Zn-ribbon domain</fullName>
    </submittedName>
</protein>
<dbReference type="AlphaFoldDB" id="A0A1M5K8V3"/>
<organism evidence="1 2">
    <name type="scientific">Hydrocarboniphaga daqingensis</name>
    <dbReference type="NCBI Taxonomy" id="490188"/>
    <lineage>
        <taxon>Bacteria</taxon>
        <taxon>Pseudomonadati</taxon>
        <taxon>Pseudomonadota</taxon>
        <taxon>Gammaproteobacteria</taxon>
        <taxon>Nevskiales</taxon>
        <taxon>Nevskiaceae</taxon>
        <taxon>Hydrocarboniphaga</taxon>
    </lineage>
</organism>